<gene>
    <name evidence="1" type="ORF">Lepto782_02025</name>
</gene>
<evidence type="ECO:0000313" key="1">
    <source>
        <dbReference type="EMBL" id="QOI41196.1"/>
    </source>
</evidence>
<accession>A0AAQ0AVY4</accession>
<dbReference type="EMBL" id="CP043884">
    <property type="protein sequence ID" value="QOI41196.1"/>
    <property type="molecule type" value="Genomic_DNA"/>
</dbReference>
<protein>
    <submittedName>
        <fullName evidence="1">Uncharacterized protein</fullName>
    </submittedName>
</protein>
<evidence type="ECO:0000313" key="2">
    <source>
        <dbReference type="Proteomes" id="UP000663124"/>
    </source>
</evidence>
<proteinExistence type="predicted"/>
<dbReference type="AlphaFoldDB" id="A0AAQ0AVY4"/>
<sequence length="65" mass="7687">MSPPKGFVPKLQRILRVITTRTHEHSTKLLTAEFTKKIVVLKKYRKFGIYCILKQNQNIQIFETI</sequence>
<organism evidence="1 2">
    <name type="scientific">Leptospira interrogans serovar Canicola</name>
    <dbReference type="NCBI Taxonomy" id="211880"/>
    <lineage>
        <taxon>Bacteria</taxon>
        <taxon>Pseudomonadati</taxon>
        <taxon>Spirochaetota</taxon>
        <taxon>Spirochaetia</taxon>
        <taxon>Leptospirales</taxon>
        <taxon>Leptospiraceae</taxon>
        <taxon>Leptospira</taxon>
    </lineage>
</organism>
<name>A0AAQ0AVY4_LEPIR</name>
<reference evidence="1" key="1">
    <citation type="submission" date="2019-09" db="EMBL/GenBank/DDBJ databases">
        <title>Comparative Genomics of Leptospira interrogans Reveals Genome Plasticity - A Common Adaptive Strategy for Survival in Various Hosts.</title>
        <authorList>
            <person name="Ramli S.R."/>
            <person name="Bunk B."/>
            <person name="Goris M."/>
            <person name="Bhuju S."/>
            <person name="Jarek M."/>
            <person name="Sproer C."/>
            <person name="Mustakim S."/>
            <person name="Strommenger B."/>
            <person name="Pessler F."/>
        </authorList>
    </citation>
    <scope>NUCLEOTIDE SEQUENCE</scope>
    <source>
        <strain evidence="1">782</strain>
    </source>
</reference>
<dbReference type="Proteomes" id="UP000663124">
    <property type="component" value="Chromosome 1"/>
</dbReference>